<name>A0ABQ9WQ13_9EUKA</name>
<gene>
    <name evidence="2" type="ORF">BLNAU_23516</name>
</gene>
<proteinExistence type="predicted"/>
<feature type="compositionally biased region" description="Basic and acidic residues" evidence="1">
    <location>
        <begin position="348"/>
        <end position="368"/>
    </location>
</feature>
<evidence type="ECO:0000313" key="2">
    <source>
        <dbReference type="EMBL" id="KAK2941570.1"/>
    </source>
</evidence>
<comment type="caution">
    <text evidence="2">The sequence shown here is derived from an EMBL/GenBank/DDBJ whole genome shotgun (WGS) entry which is preliminary data.</text>
</comment>
<protein>
    <submittedName>
        <fullName evidence="2">Uncharacterized protein</fullName>
    </submittedName>
</protein>
<dbReference type="EMBL" id="JARBJD010000488">
    <property type="protein sequence ID" value="KAK2941570.1"/>
    <property type="molecule type" value="Genomic_DNA"/>
</dbReference>
<reference evidence="2 3" key="1">
    <citation type="journal article" date="2022" name="bioRxiv">
        <title>Genomics of Preaxostyla Flagellates Illuminates Evolutionary Transitions and the Path Towards Mitochondrial Loss.</title>
        <authorList>
            <person name="Novak L.V.F."/>
            <person name="Treitli S.C."/>
            <person name="Pyrih J."/>
            <person name="Halakuc P."/>
            <person name="Pipaliya S.V."/>
            <person name="Vacek V."/>
            <person name="Brzon O."/>
            <person name="Soukal P."/>
            <person name="Eme L."/>
            <person name="Dacks J.B."/>
            <person name="Karnkowska A."/>
            <person name="Elias M."/>
            <person name="Hampl V."/>
        </authorList>
    </citation>
    <scope>NUCLEOTIDE SEQUENCE [LARGE SCALE GENOMIC DNA]</scope>
    <source>
        <strain evidence="2">NAU3</strain>
        <tissue evidence="2">Gut</tissue>
    </source>
</reference>
<feature type="region of interest" description="Disordered" evidence="1">
    <location>
        <begin position="340"/>
        <end position="408"/>
    </location>
</feature>
<accession>A0ABQ9WQ13</accession>
<sequence length="559" mass="62896">MICVVDDPKHLYSQQCCHCPRIQTHHLMILPSLFLTHFVSNLNQHAVSMGITLPDDSNKRGRKAKQDAAPIPTFFKAPAVTLEDRAHRYTFFNLPFSWLRPPLLVSPVSRVALHNVRYVPPARSSCPVPPSDRPGQARFSPINHNQHGIERVDAVERRAAPNGTGPDTHIHADQPDRRCGLTHPRRRLESGFVFGFFVTNINGDKLRKAGVKNNSRLIMKAVAFDRLDRSVVSISHQFALTRALSHTPSSPDSHQLSNPLFHISPVLARAEVKFNNPPFIVVANSDRDQRLVVSGSKAKKHTLSQDGEKLRALSEVEGRCVFIVNQAGVIERKLKLNRFGAAASRRGATSERREEQKRQAEMLAKRDPVALSKATQKKQPGGGKKGRADTAPFDLDAVPKSPPNKKRRTELARELQERKTKTELLIDETILLRSELRMKEIERMVPTTRWNIDKAKADLRDLRMALITTKECGIKLIGEDKTLVREAGERILIAATKQEKTKKNDPNTEMENAAAAQEEEYEAWEREGERALPALQADLDSLLSEYNTLRLRIVQTKGQ</sequence>
<organism evidence="2 3">
    <name type="scientific">Blattamonas nauphoetae</name>
    <dbReference type="NCBI Taxonomy" id="2049346"/>
    <lineage>
        <taxon>Eukaryota</taxon>
        <taxon>Metamonada</taxon>
        <taxon>Preaxostyla</taxon>
        <taxon>Oxymonadida</taxon>
        <taxon>Blattamonas</taxon>
    </lineage>
</organism>
<evidence type="ECO:0000313" key="3">
    <source>
        <dbReference type="Proteomes" id="UP001281761"/>
    </source>
</evidence>
<evidence type="ECO:0000256" key="1">
    <source>
        <dbReference type="SAM" id="MobiDB-lite"/>
    </source>
</evidence>
<keyword evidence="3" id="KW-1185">Reference proteome</keyword>
<dbReference type="Proteomes" id="UP001281761">
    <property type="component" value="Unassembled WGS sequence"/>
</dbReference>